<feature type="compositionally biased region" description="Basic and acidic residues" evidence="6">
    <location>
        <begin position="351"/>
        <end position="373"/>
    </location>
</feature>
<dbReference type="GO" id="GO:0004842">
    <property type="term" value="F:ubiquitin-protein transferase activity"/>
    <property type="evidence" value="ECO:0007669"/>
    <property type="project" value="TreeGrafter"/>
</dbReference>
<dbReference type="EMBL" id="GDQN01007590">
    <property type="protein sequence ID" value="JAT83464.1"/>
    <property type="molecule type" value="Transcribed_RNA"/>
</dbReference>
<sequence length="1246" mass="139567">MVIDGLDPVILSKLTSQQVEQVTCIECCKYFIAPATAACGHSLCHACWKGRRSCHTCAAPVDKKTLKINIPLQTLTEHVHTLSDAFEKLFNVKLDEFALDFPEVMQSSDPTKNVKDWLASSQNHFSAPVLSSQTSEQDQHQSVELSKSKIQIHTHKKKTESPEKVVQPPQPQEDWDKIEVLPDTEDIPQKNKEHGIGPMDLEPFFFDEIEYSNDNPRRSSRKRELKTSDTDPPKRDVSVDKNSAKNSSIDTDKKSLKTKQTWNNVKKMRKEFSRLNKKNKSKLNVSIEMCKKAQNAANKAKLVAHQTDSEQALYNIDDNTPVVGKKQAESSDKSNPDSHIKMASLLSAGINEKDKEQGGKADKTKNSQKKATDEDIQMEMENMENIEKVADTLRNNEPSTNLHSRDDNGEANMNSNSAKAHMPFIKKSSLCQKKYNLDDNSVQITQNEVDTNPKNVNTDDIEISIKIGSTITNIVIKNKKTDVELKVKTDREVQTSLGPYCLSNKNDIGCSPLKSVNVQNIEVNVDEGKKVVLNKSASTKKHTASADTATATAQFEITDSVEKELSDVMDCIETKSNKNKMTQKLTSVVAKSSQVKESKCSQIKEGGDNEQAVAEDMEYLNDIDIFNSGSVKESNVKLLKDTKYAPSEILMPTMKSKKSQKVVDKRNRGVNDDIELPSSKKQRIDLDESDKCENVAAIQTQSRPVANDSEPMNYDAVMSQVFATIDAEIKNTDSTKHTQNIRPNESDQIQQPSQIIHKTQNLPRKNASVTEEQNISNVKEVTNQKYSENVFSMLDKDSEPLNVSGKNNNQLPGSSTQQHIENLLTPGMCRDLASHDSNTQMDKDIEMIEPVLGTPVVDNDDSDKSVVEETPQKNVSFTKPKQTDAFKTMNIEKQKPKDVENKMSDSQIIRSIINISDTSVEASKLKDTTVIDIVKKKQTLETPLTINKFVNHIKHNSTPVARKSLNFENENLDDPEQTLCPTTTQEKEFLAKAFEQTPTSPVKKPLPLRQIQKKLDKKYFVAGSCLSSAETRNLKVLCNERGWTYLDKYTNDLTHLVVGVDEENKSQRSVKYMCALAASKWIVSYTWVEKCLQLKTFVDELPYEALDACGEPGPRRSRTAVKKIFDGMTFYCMPPFSVLDVDTLKQMLTVAGGRVVEDPRGVKVTPDNSSKAALLLAEPEHTQEDRFVYLAMEHSVVPVNYEWALNCLGTYTVGSIHDLLLSPSTLLPPATANWPAILLLHEEDDD</sequence>
<reference evidence="8" key="1">
    <citation type="submission" date="2015-09" db="EMBL/GenBank/DDBJ databases">
        <title>De novo assembly of Pectinophora gossypiella (Pink Bollworm) gut transcriptome.</title>
        <authorList>
            <person name="Tassone E.E."/>
        </authorList>
    </citation>
    <scope>NUCLEOTIDE SEQUENCE</scope>
</reference>
<feature type="compositionally biased region" description="Polar residues" evidence="6">
    <location>
        <begin position="128"/>
        <end position="149"/>
    </location>
</feature>
<evidence type="ECO:0000259" key="7">
    <source>
        <dbReference type="PROSITE" id="PS50172"/>
    </source>
</evidence>
<dbReference type="OrthoDB" id="6105938at2759"/>
<dbReference type="SUPFAM" id="SSF52113">
    <property type="entry name" value="BRCT domain"/>
    <property type="match status" value="2"/>
</dbReference>
<dbReference type="AlphaFoldDB" id="A0A1E1W919"/>
<evidence type="ECO:0000256" key="4">
    <source>
        <dbReference type="ARBA" id="ARBA00023204"/>
    </source>
</evidence>
<accession>A0A1E1W919</accession>
<organism evidence="8">
    <name type="scientific">Pectinophora gossypiella</name>
    <name type="common">Cotton pink bollworm</name>
    <name type="synonym">Depressaria gossypiella</name>
    <dbReference type="NCBI Taxonomy" id="13191"/>
    <lineage>
        <taxon>Eukaryota</taxon>
        <taxon>Metazoa</taxon>
        <taxon>Ecdysozoa</taxon>
        <taxon>Arthropoda</taxon>
        <taxon>Hexapoda</taxon>
        <taxon>Insecta</taxon>
        <taxon>Pterygota</taxon>
        <taxon>Neoptera</taxon>
        <taxon>Endopterygota</taxon>
        <taxon>Lepidoptera</taxon>
        <taxon>Glossata</taxon>
        <taxon>Ditrysia</taxon>
        <taxon>Gelechioidea</taxon>
        <taxon>Gelechiidae</taxon>
        <taxon>Apatetrinae</taxon>
        <taxon>Pectinophora</taxon>
    </lineage>
</organism>
<dbReference type="SMART" id="SM00292">
    <property type="entry name" value="BRCT"/>
    <property type="match status" value="2"/>
</dbReference>
<keyword evidence="3" id="KW-0227">DNA damage</keyword>
<comment type="subcellular location">
    <subcellularLocation>
        <location evidence="1">Nucleus</location>
    </subcellularLocation>
</comment>
<dbReference type="Gene3D" id="3.30.40.10">
    <property type="entry name" value="Zinc/RING finger domain, C3HC4 (zinc finger)"/>
    <property type="match status" value="1"/>
</dbReference>
<proteinExistence type="predicted"/>
<dbReference type="GO" id="GO:0031436">
    <property type="term" value="C:BRCA1-BARD1 complex"/>
    <property type="evidence" value="ECO:0007669"/>
    <property type="project" value="TreeGrafter"/>
</dbReference>
<dbReference type="SUPFAM" id="SSF57850">
    <property type="entry name" value="RING/U-box"/>
    <property type="match status" value="1"/>
</dbReference>
<feature type="compositionally biased region" description="Basic and acidic residues" evidence="6">
    <location>
        <begin position="326"/>
        <end position="340"/>
    </location>
</feature>
<evidence type="ECO:0000256" key="6">
    <source>
        <dbReference type="SAM" id="MobiDB-lite"/>
    </source>
</evidence>
<dbReference type="Pfam" id="PF00533">
    <property type="entry name" value="BRCT"/>
    <property type="match status" value="1"/>
</dbReference>
<feature type="region of interest" description="Disordered" evidence="6">
    <location>
        <begin position="128"/>
        <end position="199"/>
    </location>
</feature>
<feature type="compositionally biased region" description="Basic and acidic residues" evidence="6">
    <location>
        <begin position="225"/>
        <end position="243"/>
    </location>
</feature>
<protein>
    <recommendedName>
        <fullName evidence="7">BRCT domain-containing protein</fullName>
    </recommendedName>
</protein>
<dbReference type="PANTHER" id="PTHR13763">
    <property type="entry name" value="BREAST CANCER TYPE 1 SUSCEPTIBILITY PROTEIN BRCA1"/>
    <property type="match status" value="1"/>
</dbReference>
<dbReference type="InterPro" id="IPR013083">
    <property type="entry name" value="Znf_RING/FYVE/PHD"/>
</dbReference>
<dbReference type="PROSITE" id="PS50172">
    <property type="entry name" value="BRCT"/>
    <property type="match status" value="2"/>
</dbReference>
<dbReference type="PANTHER" id="PTHR13763:SF0">
    <property type="entry name" value="BREAST CANCER TYPE 1 SUSCEPTIBILITY PROTEIN"/>
    <property type="match status" value="1"/>
</dbReference>
<feature type="domain" description="BRCT" evidence="7">
    <location>
        <begin position="1019"/>
        <end position="1105"/>
    </location>
</feature>
<dbReference type="Gene3D" id="3.40.50.10190">
    <property type="entry name" value="BRCT domain"/>
    <property type="match status" value="2"/>
</dbReference>
<evidence type="ECO:0000256" key="1">
    <source>
        <dbReference type="ARBA" id="ARBA00004123"/>
    </source>
</evidence>
<dbReference type="GO" id="GO:0070531">
    <property type="term" value="C:BRCA1-A complex"/>
    <property type="evidence" value="ECO:0007669"/>
    <property type="project" value="TreeGrafter"/>
</dbReference>
<evidence type="ECO:0000256" key="2">
    <source>
        <dbReference type="ARBA" id="ARBA00022737"/>
    </source>
</evidence>
<evidence type="ECO:0000256" key="5">
    <source>
        <dbReference type="ARBA" id="ARBA00023242"/>
    </source>
</evidence>
<dbReference type="GO" id="GO:0045944">
    <property type="term" value="P:positive regulation of transcription by RNA polymerase II"/>
    <property type="evidence" value="ECO:0007669"/>
    <property type="project" value="TreeGrafter"/>
</dbReference>
<name>A0A1E1W919_PECGO</name>
<evidence type="ECO:0000313" key="8">
    <source>
        <dbReference type="EMBL" id="JAT83464.1"/>
    </source>
</evidence>
<feature type="region of interest" description="Disordered" evidence="6">
    <location>
        <begin position="315"/>
        <end position="375"/>
    </location>
</feature>
<feature type="region of interest" description="Disordered" evidence="6">
    <location>
        <begin position="211"/>
        <end position="259"/>
    </location>
</feature>
<dbReference type="GO" id="GO:0000724">
    <property type="term" value="P:double-strand break repair via homologous recombination"/>
    <property type="evidence" value="ECO:0007669"/>
    <property type="project" value="TreeGrafter"/>
</dbReference>
<evidence type="ECO:0000256" key="3">
    <source>
        <dbReference type="ARBA" id="ARBA00022763"/>
    </source>
</evidence>
<feature type="domain" description="BRCT" evidence="7">
    <location>
        <begin position="1120"/>
        <end position="1221"/>
    </location>
</feature>
<dbReference type="InterPro" id="IPR031099">
    <property type="entry name" value="BRCA1-associated"/>
</dbReference>
<keyword evidence="5" id="KW-0539">Nucleus</keyword>
<keyword evidence="2" id="KW-0677">Repeat</keyword>
<dbReference type="InterPro" id="IPR036420">
    <property type="entry name" value="BRCT_dom_sf"/>
</dbReference>
<gene>
    <name evidence="8" type="ORF">g.5423</name>
</gene>
<keyword evidence="4" id="KW-0234">DNA repair</keyword>
<dbReference type="InterPro" id="IPR001357">
    <property type="entry name" value="BRCT_dom"/>
</dbReference>